<dbReference type="InterPro" id="IPR029787">
    <property type="entry name" value="Nucleotide_cyclase"/>
</dbReference>
<dbReference type="Pfam" id="PF08448">
    <property type="entry name" value="PAS_4"/>
    <property type="match status" value="1"/>
</dbReference>
<gene>
    <name evidence="6" type="ORF">QQ91_016055</name>
</gene>
<evidence type="ECO:0000256" key="5">
    <source>
        <dbReference type="ARBA" id="ARBA00022777"/>
    </source>
</evidence>
<dbReference type="SUPFAM" id="SSF55785">
    <property type="entry name" value="PYP-like sensor domain (PAS domain)"/>
    <property type="match status" value="6"/>
</dbReference>
<dbReference type="SMART" id="SM00267">
    <property type="entry name" value="GGDEF"/>
    <property type="match status" value="1"/>
</dbReference>
<dbReference type="GO" id="GO:0004673">
    <property type="term" value="F:protein histidine kinase activity"/>
    <property type="evidence" value="ECO:0007669"/>
    <property type="project" value="UniProtKB-EC"/>
</dbReference>
<dbReference type="InterPro" id="IPR052162">
    <property type="entry name" value="Sensor_kinase/Photoreceptor"/>
</dbReference>
<keyword evidence="3" id="KW-0597">Phosphoprotein</keyword>
<dbReference type="PROSITE" id="PS50885">
    <property type="entry name" value="HAMP"/>
    <property type="match status" value="1"/>
</dbReference>
<dbReference type="FunFam" id="3.30.70.270:FF:000001">
    <property type="entry name" value="Diguanylate cyclase domain protein"/>
    <property type="match status" value="1"/>
</dbReference>
<dbReference type="CDD" id="cd00130">
    <property type="entry name" value="PAS"/>
    <property type="match status" value="5"/>
</dbReference>
<comment type="catalytic activity">
    <reaction evidence="1">
        <text>ATP + protein L-histidine = ADP + protein N-phospho-L-histidine.</text>
        <dbReference type="EC" id="2.7.13.3"/>
    </reaction>
</comment>
<keyword evidence="5" id="KW-0418">Kinase</keyword>
<dbReference type="PANTHER" id="PTHR43304:SF1">
    <property type="entry name" value="PAC DOMAIN-CONTAINING PROTEIN"/>
    <property type="match status" value="1"/>
</dbReference>
<dbReference type="GO" id="GO:0007165">
    <property type="term" value="P:signal transduction"/>
    <property type="evidence" value="ECO:0007669"/>
    <property type="project" value="InterPro"/>
</dbReference>
<dbReference type="InterPro" id="IPR000014">
    <property type="entry name" value="PAS"/>
</dbReference>
<dbReference type="PROSITE" id="PS50887">
    <property type="entry name" value="GGDEF"/>
    <property type="match status" value="1"/>
</dbReference>
<dbReference type="InterPro" id="IPR043128">
    <property type="entry name" value="Rev_trsase/Diguanyl_cyclase"/>
</dbReference>
<reference evidence="6" key="1">
    <citation type="submission" date="2014-11" db="EMBL/GenBank/DDBJ databases">
        <authorList>
            <person name="Malar M.C."/>
            <person name="Sen D."/>
            <person name="Tripathy S."/>
        </authorList>
    </citation>
    <scope>NUCLEOTIDE SEQUENCE</scope>
    <source>
        <strain evidence="6">BDU141951</strain>
    </source>
</reference>
<dbReference type="InterPro" id="IPR000700">
    <property type="entry name" value="PAS-assoc_C"/>
</dbReference>
<reference evidence="6" key="3">
    <citation type="submission" date="2020-02" db="EMBL/GenBank/DDBJ databases">
        <authorList>
            <person name="Sarangi A.N."/>
            <person name="Ghosh S."/>
            <person name="Mukherjee M."/>
            <person name="Tripathy S."/>
        </authorList>
    </citation>
    <scope>NUCLEOTIDE SEQUENCE</scope>
    <source>
        <strain evidence="6">BDU141951</strain>
    </source>
</reference>
<evidence type="ECO:0000256" key="2">
    <source>
        <dbReference type="ARBA" id="ARBA00012438"/>
    </source>
</evidence>
<dbReference type="SUPFAM" id="SSF55073">
    <property type="entry name" value="Nucleotide cyclase"/>
    <property type="match status" value="1"/>
</dbReference>
<dbReference type="GO" id="GO:0016020">
    <property type="term" value="C:membrane"/>
    <property type="evidence" value="ECO:0007669"/>
    <property type="project" value="InterPro"/>
</dbReference>
<dbReference type="Pfam" id="PF22673">
    <property type="entry name" value="MCP-like_PDC_1"/>
    <property type="match status" value="1"/>
</dbReference>
<dbReference type="SMART" id="SM00086">
    <property type="entry name" value="PAC"/>
    <property type="match status" value="5"/>
</dbReference>
<proteinExistence type="predicted"/>
<comment type="caution">
    <text evidence="6">The sequence shown here is derived from an EMBL/GenBank/DDBJ whole genome shotgun (WGS) entry which is preliminary data.</text>
</comment>
<dbReference type="PANTHER" id="PTHR43304">
    <property type="entry name" value="PHYTOCHROME-LIKE PROTEIN CPH1"/>
    <property type="match status" value="1"/>
</dbReference>
<dbReference type="SMART" id="SM00091">
    <property type="entry name" value="PAS"/>
    <property type="match status" value="6"/>
</dbReference>
<dbReference type="CDD" id="cd01949">
    <property type="entry name" value="GGDEF"/>
    <property type="match status" value="1"/>
</dbReference>
<evidence type="ECO:0000256" key="1">
    <source>
        <dbReference type="ARBA" id="ARBA00000085"/>
    </source>
</evidence>
<dbReference type="PROSITE" id="PS50113">
    <property type="entry name" value="PAC"/>
    <property type="match status" value="5"/>
</dbReference>
<name>A0A0C1Y859_9CYAN</name>
<evidence type="ECO:0000256" key="4">
    <source>
        <dbReference type="ARBA" id="ARBA00022679"/>
    </source>
</evidence>
<dbReference type="InterPro" id="IPR003660">
    <property type="entry name" value="HAMP_dom"/>
</dbReference>
<dbReference type="Gene3D" id="2.10.70.100">
    <property type="match status" value="2"/>
</dbReference>
<keyword evidence="4" id="KW-0808">Transferase</keyword>
<dbReference type="Pfam" id="PF00990">
    <property type="entry name" value="GGDEF"/>
    <property type="match status" value="1"/>
</dbReference>
<protein>
    <recommendedName>
        <fullName evidence="2">histidine kinase</fullName>
        <ecNumber evidence="2">2.7.13.3</ecNumber>
    </recommendedName>
</protein>
<dbReference type="NCBIfam" id="TIGR00229">
    <property type="entry name" value="sensory_box"/>
    <property type="match status" value="4"/>
</dbReference>
<dbReference type="PROSITE" id="PS50112">
    <property type="entry name" value="PAS"/>
    <property type="match status" value="3"/>
</dbReference>
<dbReference type="EC" id="2.7.13.3" evidence="2"/>
<dbReference type="InterPro" id="IPR013656">
    <property type="entry name" value="PAS_4"/>
</dbReference>
<dbReference type="NCBIfam" id="TIGR00254">
    <property type="entry name" value="GGDEF"/>
    <property type="match status" value="1"/>
</dbReference>
<dbReference type="InterPro" id="IPR000160">
    <property type="entry name" value="GGDEF_dom"/>
</dbReference>
<dbReference type="InterPro" id="IPR001610">
    <property type="entry name" value="PAC"/>
</dbReference>
<evidence type="ECO:0000256" key="3">
    <source>
        <dbReference type="ARBA" id="ARBA00022553"/>
    </source>
</evidence>
<dbReference type="Gene3D" id="3.30.70.270">
    <property type="match status" value="1"/>
</dbReference>
<organism evidence="6">
    <name type="scientific">Lyngbya confervoides BDU141951</name>
    <dbReference type="NCBI Taxonomy" id="1574623"/>
    <lineage>
        <taxon>Bacteria</taxon>
        <taxon>Bacillati</taxon>
        <taxon>Cyanobacteriota</taxon>
        <taxon>Cyanophyceae</taxon>
        <taxon>Oscillatoriophycideae</taxon>
        <taxon>Oscillatoriales</taxon>
        <taxon>Microcoleaceae</taxon>
        <taxon>Lyngbya</taxon>
    </lineage>
</organism>
<dbReference type="EMBL" id="JTHE02000003">
    <property type="protein sequence ID" value="NEV68627.1"/>
    <property type="molecule type" value="Genomic_DNA"/>
</dbReference>
<evidence type="ECO:0000313" key="6">
    <source>
        <dbReference type="EMBL" id="NEV68627.1"/>
    </source>
</evidence>
<reference evidence="6" key="2">
    <citation type="journal article" date="2015" name="Genome Announc.">
        <title>Draft Genome Sequence of Filamentous Marine Cyanobacterium Lyngbya confervoides Strain BDU141951.</title>
        <authorList>
            <person name="Chandrababunaidu M.M."/>
            <person name="Sen D."/>
            <person name="Tripathy S."/>
        </authorList>
    </citation>
    <scope>NUCLEOTIDE SEQUENCE</scope>
    <source>
        <strain evidence="6">BDU141951</strain>
    </source>
</reference>
<dbReference type="InterPro" id="IPR035965">
    <property type="entry name" value="PAS-like_dom_sf"/>
</dbReference>
<dbReference type="InterPro" id="IPR013655">
    <property type="entry name" value="PAS_fold_3"/>
</dbReference>
<dbReference type="Gene3D" id="3.30.450.20">
    <property type="entry name" value="PAS domain"/>
    <property type="match status" value="8"/>
</dbReference>
<dbReference type="Pfam" id="PF08447">
    <property type="entry name" value="PAS_3"/>
    <property type="match status" value="4"/>
</dbReference>
<accession>A0A0C1Y859</accession>
<dbReference type="Gene3D" id="6.10.340.10">
    <property type="match status" value="1"/>
</dbReference>
<sequence length="1436" mass="160691">MRVPLRSLLIIPFVIQVVGVTGVVGYLSYRSCENIVETLATQLLNETGALIEQNLDQYLLAADAHNQSHVAALESGIISLDDLDALHRYLTLDLLATDTATTFLLGTENGDLRASHRVTEADYGDNTRLTPDEIPIEAAILDPAQSPNTNLYSVDALGNPDRYLESISNLDARTRSWYLRAAATGTAGWSDIFQIGSTNHLAISRFAPLYSDAQELLGVVAVNVSLQKLDDFLGNLAFVDVGQAFIMQGDGFLVATSTSDPTYTAVQSPRAATETTPNVTPPEHIQFRRLTALESDNPVTQAAFQTWQAQSGEGTAPDLPADFSMRVEGDRYYTRITAYCTDCGLDWIIVTTVPQTVFLAPLWKTLRPAVIWSGLTLLAVVGAGVWLARRINRPLQQLNAAVLAYADGQAAVITQPTLIKEVEALRLAFLEMMAKTDAQQQHIQQFHADYERSLEAKITERTAELSQTTTQLREAQRIAKVGSWEFDVASQQITWSAEMYRIVGRDPALGPTTSEETFAMVMPPGDAELRAAVKQALSAGTPYQLEQTILCPNGEQRHVVNQGVAQRDEQGNIVRLVGTTADITARKLAELALATSEEKRRLALELTNTGSWEFDIATGQATWSDSHYRLMGLEPHALPANYEVWRDRVHPDDLAAAEAAFQIAIADQTLLSVEYRVVHPDGQVRWVLTQGRAIYTADGTPDRMVGVMIDISDRKQLELALQASESRLSNVLNSARATILRIRLLPDDRLEFDYVSQNCERLYGFSAEALMADPSLWQGGIEPEDWQAIVLPMLRQFKQQTSVPQHFVQTYRYRYPPQGALQYILGHVSVSWHAAEQYWEGTVVDTDITELKLTEQTLQFMSQELQGWRDRYEIAIAAGRQVVFEYDFAQQRYTFSQNASEMFGYAAADLPQTLADSFTYTHPDDVPILQAAIAAAVTDEQSSYCIELRVRRQDGTYLWVEDQAVVHFDDSGQPLKIIGSLRDISDRKQAELERDIVIEQLRQSGENYLAILQYQTELIARFKPDGTVLFVNNAFCEYYGIERESVYGTTYHPLIYPEDQPVIDQCLASLSPTHPYCTVENRVYVRGQVRWMHWTNYAIYDEQGQLMELQAVGRDIHDRKQAESALKASQVQYQRLVDDIGHKFVVFSHTGELGIITYVSDGVESVFGRSRATVMGQPWATLGEWLPQSRQLAATKLQALLHEPIDFQEFELEFRHPDGARRTIRVSQHPVRDAADQLLAIEGIVEDITDRKQAELELQLLNAQLEELASIDSLTKVANRRQFLTVLAQEWSRHQREQIPLSIMMLDIDHFKSYNDTYGHPAGDRCLTQIAKVLKENMQRSGDLVARYGGEEFIMLLPNTHQAGAIAIAQRLQAQLAQQAIPHAASPTDAHITVSLGIAVVQMPTEMDDTTAIAIADEMLYAAKRERNTYQLKVVS</sequence>